<evidence type="ECO:0000256" key="6">
    <source>
        <dbReference type="ARBA" id="ARBA00023002"/>
    </source>
</evidence>
<dbReference type="PANTHER" id="PTHR30004:SF5">
    <property type="entry name" value="4-HYDROXYTHREONINE-4-PHOSPHATE DEHYDROGENASE"/>
    <property type="match status" value="1"/>
</dbReference>
<dbReference type="InterPro" id="IPR037510">
    <property type="entry name" value="PdxA"/>
</dbReference>
<keyword evidence="5 10" id="KW-0521">NADP</keyword>
<dbReference type="Pfam" id="PF04166">
    <property type="entry name" value="PdxA"/>
    <property type="match status" value="1"/>
</dbReference>
<comment type="miscellaneous">
    <text evidence="10">The active site is located at the dimer interface.</text>
</comment>
<sequence length="328" mass="34660">MIPRIALTPGEPAGIGPELAVKLANAGSTAQIVAVADPQLLEQTAAQLRQPLKLLPFDPRAPATPTPSGSLYIQPVSMAEPAQAGRLNTPNAPYVLETLRSAAEGCLARRFDALVTGPVHKGVINDAGIVFSGHTEFFAELAGVERVVMMLAAEELRVALVTTHLPLKDVSAAVTGPRLEQIITILHRSLRDQFRIETPRIGVCGLNPHAGEGGHLGREEIEIIEPALDKLRALGLQLIGPLPADTLFTPPQLARCDAVLAMYHDQGLPVLKFKGFGHAVNITLGLPFIRTSVDHGTALNIAGQGVADNGSLQAALAEAIQLAKLRSL</sequence>
<reference evidence="12" key="1">
    <citation type="journal article" date="2019" name="Int. J. Syst. Evol. Microbiol.">
        <title>The Global Catalogue of Microorganisms (GCM) 10K type strain sequencing project: providing services to taxonomists for standard genome sequencing and annotation.</title>
        <authorList>
            <consortium name="The Broad Institute Genomics Platform"/>
            <consortium name="The Broad Institute Genome Sequencing Center for Infectious Disease"/>
            <person name="Wu L."/>
            <person name="Ma J."/>
        </authorList>
    </citation>
    <scope>NUCLEOTIDE SEQUENCE [LARGE SCALE GENOMIC DNA]</scope>
    <source>
        <strain evidence="12">CGMCC 1.13718</strain>
    </source>
</reference>
<keyword evidence="2 10" id="KW-0479">Metal-binding</keyword>
<keyword evidence="12" id="KW-1185">Reference proteome</keyword>
<comment type="similarity">
    <text evidence="10">Belongs to the PdxA family.</text>
</comment>
<feature type="binding site" evidence="10">
    <location>
        <position position="134"/>
    </location>
    <ligand>
        <name>substrate</name>
    </ligand>
</feature>
<dbReference type="SUPFAM" id="SSF53659">
    <property type="entry name" value="Isocitrate/Isopropylmalate dehydrogenase-like"/>
    <property type="match status" value="1"/>
</dbReference>
<dbReference type="HAMAP" id="MF_00536">
    <property type="entry name" value="PdxA"/>
    <property type="match status" value="1"/>
</dbReference>
<organism evidence="11 12">
    <name type="scientific">Microbulbifer taiwanensis</name>
    <dbReference type="NCBI Taxonomy" id="986746"/>
    <lineage>
        <taxon>Bacteria</taxon>
        <taxon>Pseudomonadati</taxon>
        <taxon>Pseudomonadota</taxon>
        <taxon>Gammaproteobacteria</taxon>
        <taxon>Cellvibrionales</taxon>
        <taxon>Microbulbiferaceae</taxon>
        <taxon>Microbulbifer</taxon>
    </lineage>
</organism>
<evidence type="ECO:0000256" key="8">
    <source>
        <dbReference type="ARBA" id="ARBA00023096"/>
    </source>
</evidence>
<evidence type="ECO:0000256" key="3">
    <source>
        <dbReference type="ARBA" id="ARBA00022833"/>
    </source>
</evidence>
<gene>
    <name evidence="10 11" type="primary">pdxA</name>
    <name evidence="11" type="ORF">ACFQBM_14115</name>
</gene>
<comment type="function">
    <text evidence="10">Catalyzes the NAD(P)-dependent oxidation of 4-(phosphooxy)-L-threonine (HTP) into 2-amino-3-oxo-4-(phosphooxy)butyric acid which spontaneously decarboxylates to form 3-amino-2-oxopropyl phosphate (AHAP).</text>
</comment>
<dbReference type="GO" id="GO:0050570">
    <property type="term" value="F:4-hydroxythreonine-4-phosphate dehydrogenase activity"/>
    <property type="evidence" value="ECO:0007669"/>
    <property type="project" value="UniProtKB-EC"/>
</dbReference>
<comment type="cofactor">
    <cofactor evidence="10">
        <name>Zn(2+)</name>
        <dbReference type="ChEBI" id="CHEBI:29105"/>
    </cofactor>
    <cofactor evidence="10">
        <name>Mg(2+)</name>
        <dbReference type="ChEBI" id="CHEBI:18420"/>
    </cofactor>
    <cofactor evidence="10">
        <name>Co(2+)</name>
        <dbReference type="ChEBI" id="CHEBI:48828"/>
    </cofactor>
    <text evidence="10">Binds 1 divalent metal cation per subunit. Can use ions such as Zn(2+), Mg(2+) or Co(2+).</text>
</comment>
<keyword evidence="1 10" id="KW-0963">Cytoplasm</keyword>
<dbReference type="PANTHER" id="PTHR30004">
    <property type="entry name" value="4-HYDROXYTHREONINE-4-PHOSPHATE DEHYDROGENASE"/>
    <property type="match status" value="1"/>
</dbReference>
<dbReference type="EC" id="1.1.1.262" evidence="10"/>
<dbReference type="NCBIfam" id="TIGR00557">
    <property type="entry name" value="pdxA"/>
    <property type="match status" value="1"/>
</dbReference>
<feature type="binding site" evidence="10">
    <location>
        <position position="164"/>
    </location>
    <ligand>
        <name>a divalent metal cation</name>
        <dbReference type="ChEBI" id="CHEBI:60240"/>
        <note>ligand shared between dimeric partners</note>
    </ligand>
</feature>
<evidence type="ECO:0000256" key="2">
    <source>
        <dbReference type="ARBA" id="ARBA00022723"/>
    </source>
</evidence>
<keyword evidence="3 10" id="KW-0862">Zinc</keyword>
<evidence type="ECO:0000313" key="12">
    <source>
        <dbReference type="Proteomes" id="UP001596425"/>
    </source>
</evidence>
<feature type="binding site" evidence="10">
    <location>
        <position position="272"/>
    </location>
    <ligand>
        <name>substrate</name>
    </ligand>
</feature>
<dbReference type="EMBL" id="JBHSVR010000001">
    <property type="protein sequence ID" value="MFC6634432.1"/>
    <property type="molecule type" value="Genomic_DNA"/>
</dbReference>
<evidence type="ECO:0000256" key="4">
    <source>
        <dbReference type="ARBA" id="ARBA00022842"/>
    </source>
</evidence>
<evidence type="ECO:0000256" key="5">
    <source>
        <dbReference type="ARBA" id="ARBA00022857"/>
    </source>
</evidence>
<feature type="binding site" evidence="10">
    <location>
        <position position="281"/>
    </location>
    <ligand>
        <name>substrate</name>
    </ligand>
</feature>
<feature type="binding site" evidence="10">
    <location>
        <position position="264"/>
    </location>
    <ligand>
        <name>a divalent metal cation</name>
        <dbReference type="ChEBI" id="CHEBI:60240"/>
        <note>ligand shared between dimeric partners</note>
    </ligand>
</feature>
<evidence type="ECO:0000313" key="11">
    <source>
        <dbReference type="EMBL" id="MFC6634432.1"/>
    </source>
</evidence>
<protein>
    <recommendedName>
        <fullName evidence="10">4-hydroxythreonine-4-phosphate dehydrogenase</fullName>
        <ecNumber evidence="10">1.1.1.262</ecNumber>
    </recommendedName>
    <alternativeName>
        <fullName evidence="10">4-(phosphohydroxy)-L-threonine dehydrogenase</fullName>
    </alternativeName>
</protein>
<dbReference type="Gene3D" id="3.40.718.10">
    <property type="entry name" value="Isopropylmalate Dehydrogenase"/>
    <property type="match status" value="1"/>
</dbReference>
<evidence type="ECO:0000256" key="9">
    <source>
        <dbReference type="ARBA" id="ARBA00023285"/>
    </source>
</evidence>
<dbReference type="RefSeq" id="WP_193193817.1">
    <property type="nucleotide sequence ID" value="NZ_JACZFR010000051.1"/>
</dbReference>
<keyword evidence="9 10" id="KW-0170">Cobalt</keyword>
<name>A0ABW1YS88_9GAMM</name>
<comment type="caution">
    <text evidence="11">The sequence shown here is derived from an EMBL/GenBank/DDBJ whole genome shotgun (WGS) entry which is preliminary data.</text>
</comment>
<dbReference type="Proteomes" id="UP001596425">
    <property type="component" value="Unassembled WGS sequence"/>
</dbReference>
<keyword evidence="8 10" id="KW-0664">Pyridoxine biosynthesis</keyword>
<comment type="subcellular location">
    <subcellularLocation>
        <location evidence="10">Cytoplasm</location>
    </subcellularLocation>
</comment>
<accession>A0ABW1YS88</accession>
<comment type="pathway">
    <text evidence="10">Cofactor biosynthesis; pyridoxine 5'-phosphate biosynthesis; pyridoxine 5'-phosphate from D-erythrose 4-phosphate: step 4/5.</text>
</comment>
<dbReference type="InterPro" id="IPR005255">
    <property type="entry name" value="PdxA_fam"/>
</dbReference>
<evidence type="ECO:0000256" key="1">
    <source>
        <dbReference type="ARBA" id="ARBA00022490"/>
    </source>
</evidence>
<feature type="binding site" evidence="10">
    <location>
        <position position="135"/>
    </location>
    <ligand>
        <name>substrate</name>
    </ligand>
</feature>
<proteinExistence type="inferred from homology"/>
<keyword evidence="6 10" id="KW-0560">Oxidoreductase</keyword>
<keyword evidence="7 10" id="KW-0520">NAD</keyword>
<keyword evidence="4 10" id="KW-0460">Magnesium</keyword>
<evidence type="ECO:0000256" key="7">
    <source>
        <dbReference type="ARBA" id="ARBA00023027"/>
    </source>
</evidence>
<feature type="binding site" evidence="10">
    <location>
        <position position="290"/>
    </location>
    <ligand>
        <name>substrate</name>
    </ligand>
</feature>
<feature type="binding site" evidence="10">
    <location>
        <position position="209"/>
    </location>
    <ligand>
        <name>a divalent metal cation</name>
        <dbReference type="ChEBI" id="CHEBI:60240"/>
        <note>ligand shared between dimeric partners</note>
    </ligand>
</feature>
<evidence type="ECO:0000256" key="10">
    <source>
        <dbReference type="HAMAP-Rule" id="MF_00536"/>
    </source>
</evidence>
<comment type="catalytic activity">
    <reaction evidence="10">
        <text>4-(phosphooxy)-L-threonine + NAD(+) = 3-amino-2-oxopropyl phosphate + CO2 + NADH</text>
        <dbReference type="Rhea" id="RHEA:32275"/>
        <dbReference type="ChEBI" id="CHEBI:16526"/>
        <dbReference type="ChEBI" id="CHEBI:57279"/>
        <dbReference type="ChEBI" id="CHEBI:57540"/>
        <dbReference type="ChEBI" id="CHEBI:57945"/>
        <dbReference type="ChEBI" id="CHEBI:58452"/>
        <dbReference type="EC" id="1.1.1.262"/>
    </reaction>
</comment>
<comment type="subunit">
    <text evidence="10">Homodimer.</text>
</comment>